<keyword evidence="7" id="KW-0460">Magnesium</keyword>
<evidence type="ECO:0000313" key="12">
    <source>
        <dbReference type="EMBL" id="MBB3939323.1"/>
    </source>
</evidence>
<evidence type="ECO:0000256" key="6">
    <source>
        <dbReference type="ARBA" id="ARBA00023316"/>
    </source>
</evidence>
<feature type="binding site" evidence="7">
    <location>
        <position position="456"/>
    </location>
    <ligand>
        <name>meso-2,6-diaminopimelate</name>
        <dbReference type="ChEBI" id="CHEBI:57791"/>
    </ligand>
</feature>
<dbReference type="Pfam" id="PF01225">
    <property type="entry name" value="Mur_ligase"/>
    <property type="match status" value="1"/>
</dbReference>
<feature type="domain" description="Mur ligase central" evidence="11">
    <location>
        <begin position="104"/>
        <end position="306"/>
    </location>
</feature>
<dbReference type="UniPathway" id="UPA00219"/>
<dbReference type="InterPro" id="IPR000713">
    <property type="entry name" value="Mur_ligase_N"/>
</dbReference>
<keyword evidence="13" id="KW-1185">Reference proteome</keyword>
<feature type="binding site" evidence="7">
    <location>
        <begin position="403"/>
        <end position="406"/>
    </location>
    <ligand>
        <name>meso-2,6-diaminopimelate</name>
        <dbReference type="ChEBI" id="CHEBI:57791"/>
    </ligand>
</feature>
<keyword evidence="3 7" id="KW-0133">Cell shape</keyword>
<feature type="modified residue" description="N6-carboxylysine" evidence="7">
    <location>
        <position position="215"/>
    </location>
</feature>
<comment type="catalytic activity">
    <reaction evidence="7">
        <text>UDP-N-acetyl-alpha-D-muramoyl-L-alanyl-D-glutamate + meso-2,6-diaminopimelate + ATP = UDP-N-acetyl-alpha-D-muramoyl-L-alanyl-gamma-D-glutamyl-meso-2,6-diaminopimelate + ADP + phosphate + H(+)</text>
        <dbReference type="Rhea" id="RHEA:23676"/>
        <dbReference type="ChEBI" id="CHEBI:15378"/>
        <dbReference type="ChEBI" id="CHEBI:30616"/>
        <dbReference type="ChEBI" id="CHEBI:43474"/>
        <dbReference type="ChEBI" id="CHEBI:57791"/>
        <dbReference type="ChEBI" id="CHEBI:83900"/>
        <dbReference type="ChEBI" id="CHEBI:83905"/>
        <dbReference type="ChEBI" id="CHEBI:456216"/>
        <dbReference type="EC" id="6.3.2.13"/>
    </reaction>
</comment>
<comment type="cofactor">
    <cofactor evidence="7">
        <name>Mg(2+)</name>
        <dbReference type="ChEBI" id="CHEBI:18420"/>
    </cofactor>
</comment>
<proteinExistence type="inferred from homology"/>
<dbReference type="RefSeq" id="WP_183616118.1">
    <property type="nucleotide sequence ID" value="NZ_JACIDY010000002.1"/>
</dbReference>
<keyword evidence="5 7" id="KW-0131">Cell cycle</keyword>
<feature type="binding site" evidence="7">
    <location>
        <begin position="106"/>
        <end position="112"/>
    </location>
    <ligand>
        <name>ATP</name>
        <dbReference type="ChEBI" id="CHEBI:30616"/>
    </ligand>
</feature>
<keyword evidence="4 7" id="KW-0573">Peptidoglycan synthesis</keyword>
<dbReference type="SUPFAM" id="SSF53244">
    <property type="entry name" value="MurD-like peptide ligases, peptide-binding domain"/>
    <property type="match status" value="1"/>
</dbReference>
<name>A0A7W6BWQ4_9SPHN</name>
<dbReference type="GO" id="GO:0051301">
    <property type="term" value="P:cell division"/>
    <property type="evidence" value="ECO:0007669"/>
    <property type="project" value="UniProtKB-KW"/>
</dbReference>
<reference evidence="12 13" key="1">
    <citation type="submission" date="2020-08" db="EMBL/GenBank/DDBJ databases">
        <title>Genomic Encyclopedia of Type Strains, Phase IV (KMG-IV): sequencing the most valuable type-strain genomes for metagenomic binning, comparative biology and taxonomic classification.</title>
        <authorList>
            <person name="Goeker M."/>
        </authorList>
    </citation>
    <scope>NUCLEOTIDE SEQUENCE [LARGE SCALE GENOMIC DNA]</scope>
    <source>
        <strain evidence="12 13">DSM 27568</strain>
    </source>
</reference>
<dbReference type="GO" id="GO:0000287">
    <property type="term" value="F:magnesium ion binding"/>
    <property type="evidence" value="ECO:0007669"/>
    <property type="project" value="UniProtKB-UniRule"/>
</dbReference>
<dbReference type="GO" id="GO:0008360">
    <property type="term" value="P:regulation of cell shape"/>
    <property type="evidence" value="ECO:0007669"/>
    <property type="project" value="UniProtKB-KW"/>
</dbReference>
<sequence length="492" mass="51232">MKLSALATMSGFTLPGDRDGNVTGFAIDHRKVAPGTVFGAFPGARVNGEDFIPAAIEAGAVAIVARAEAMVAGVAHFADAEPRRAFARLAQGFYQPVPETLVAVTGTNGKTSTVELTRQLWRMAGLRAASIGTLGVTTSDESVSTGLTSPDIVTFLSNMTGLAREGVTHVAFEASSHGLSQFRSEGPRVAAAAFTNLSRDHLDYHATMEDYFAAKMRLFDEVVANDGTAVVWADDAWSGKAVAHAEARGLKLFTVGERGTDLKLVSRAPTLLGQTLVVEHAGQQVKIEVPLIGAYQAANALVAAGLVLATGGDAKQTFDAMKRLQTVRGRLERAAVSSRGAPIYVDYAHTPDALEAAIAALRPHVSGRLIVVFGAGGDRDQGKRPQMGRVACRNADTVIVTDDNPRGEDPAAIRAMVLAGCVEGAMEIGDRRDAIGAAIAEAGGGDIVLVAGKGHEQGQVVGSGAHARVLPFDDVTVAREMSGAQAIPLGDH</sequence>
<comment type="PTM">
    <text evidence="7">Carboxylation is probably crucial for Mg(2+) binding and, consequently, for the gamma-phosphate positioning of ATP.</text>
</comment>
<dbReference type="NCBIfam" id="NF001126">
    <property type="entry name" value="PRK00139.1-4"/>
    <property type="match status" value="1"/>
</dbReference>
<dbReference type="InterPro" id="IPR035911">
    <property type="entry name" value="MurE/MurF_N"/>
</dbReference>
<dbReference type="InterPro" id="IPR036615">
    <property type="entry name" value="Mur_ligase_C_dom_sf"/>
</dbReference>
<feature type="short sequence motif" description="Meso-diaminopimelate recognition motif" evidence="7">
    <location>
        <begin position="403"/>
        <end position="406"/>
    </location>
</feature>
<dbReference type="Pfam" id="PF08245">
    <property type="entry name" value="Mur_ligase_M"/>
    <property type="match status" value="1"/>
</dbReference>
<evidence type="ECO:0000256" key="4">
    <source>
        <dbReference type="ARBA" id="ARBA00022984"/>
    </source>
</evidence>
<evidence type="ECO:0000256" key="8">
    <source>
        <dbReference type="RuleBase" id="RU004135"/>
    </source>
</evidence>
<dbReference type="GO" id="GO:0005524">
    <property type="term" value="F:ATP binding"/>
    <property type="evidence" value="ECO:0007669"/>
    <property type="project" value="UniProtKB-UniRule"/>
</dbReference>
<dbReference type="EC" id="6.3.2.13" evidence="7"/>
<dbReference type="GO" id="GO:0071555">
    <property type="term" value="P:cell wall organization"/>
    <property type="evidence" value="ECO:0007669"/>
    <property type="project" value="UniProtKB-KW"/>
</dbReference>
<comment type="caution">
    <text evidence="7">Lacks conserved residue(s) required for the propagation of feature annotation.</text>
</comment>
<comment type="function">
    <text evidence="7">Catalyzes the addition of meso-diaminopimelic acid to the nucleotide precursor UDP-N-acetylmuramoyl-L-alanyl-D-glutamate (UMAG) in the biosynthesis of bacterial cell-wall peptidoglycan.</text>
</comment>
<feature type="binding site" evidence="7">
    <location>
        <position position="452"/>
    </location>
    <ligand>
        <name>meso-2,6-diaminopimelate</name>
        <dbReference type="ChEBI" id="CHEBI:57791"/>
    </ligand>
</feature>
<dbReference type="SUPFAM" id="SSF63418">
    <property type="entry name" value="MurE/MurF N-terminal domain"/>
    <property type="match status" value="1"/>
</dbReference>
<evidence type="ECO:0000259" key="9">
    <source>
        <dbReference type="Pfam" id="PF01225"/>
    </source>
</evidence>
<accession>A0A7W6BWQ4</accession>
<dbReference type="NCBIfam" id="TIGR01085">
    <property type="entry name" value="murE"/>
    <property type="match status" value="1"/>
</dbReference>
<keyword evidence="7" id="KW-0547">Nucleotide-binding</keyword>
<dbReference type="Gene3D" id="3.40.1390.10">
    <property type="entry name" value="MurE/MurF, N-terminal domain"/>
    <property type="match status" value="1"/>
</dbReference>
<feature type="binding site" evidence="7">
    <location>
        <position position="183"/>
    </location>
    <ligand>
        <name>UDP-N-acetyl-alpha-D-muramoyl-L-alanyl-D-glutamate</name>
        <dbReference type="ChEBI" id="CHEBI:83900"/>
    </ligand>
</feature>
<evidence type="ECO:0000256" key="1">
    <source>
        <dbReference type="ARBA" id="ARBA00005898"/>
    </source>
</evidence>
<dbReference type="GO" id="GO:0005737">
    <property type="term" value="C:cytoplasm"/>
    <property type="evidence" value="ECO:0007669"/>
    <property type="project" value="UniProtKB-SubCell"/>
</dbReference>
<dbReference type="NCBIfam" id="NF001124">
    <property type="entry name" value="PRK00139.1-2"/>
    <property type="match status" value="1"/>
</dbReference>
<dbReference type="SUPFAM" id="SSF53623">
    <property type="entry name" value="MurD-like peptide ligases, catalytic domain"/>
    <property type="match status" value="1"/>
</dbReference>
<dbReference type="InterPro" id="IPR005761">
    <property type="entry name" value="UDP-N-AcMur-Glu-dNH2Pim_ligase"/>
</dbReference>
<dbReference type="HAMAP" id="MF_00208">
    <property type="entry name" value="MurE"/>
    <property type="match status" value="1"/>
</dbReference>
<dbReference type="Gene3D" id="3.90.190.20">
    <property type="entry name" value="Mur ligase, C-terminal domain"/>
    <property type="match status" value="1"/>
</dbReference>
<comment type="similarity">
    <text evidence="1 7">Belongs to the MurCDEF family. MurE subfamily.</text>
</comment>
<dbReference type="InterPro" id="IPR013221">
    <property type="entry name" value="Mur_ligase_cen"/>
</dbReference>
<keyword evidence="2 7" id="KW-0132">Cell division</keyword>
<keyword evidence="7" id="KW-0963">Cytoplasm</keyword>
<feature type="binding site" evidence="7">
    <location>
        <position position="175"/>
    </location>
    <ligand>
        <name>UDP-N-acetyl-alpha-D-muramoyl-L-alanyl-D-glutamate</name>
        <dbReference type="ChEBI" id="CHEBI:83900"/>
    </ligand>
</feature>
<dbReference type="InterPro" id="IPR036565">
    <property type="entry name" value="Mur-like_cat_sf"/>
</dbReference>
<dbReference type="Proteomes" id="UP000561459">
    <property type="component" value="Unassembled WGS sequence"/>
</dbReference>
<comment type="subcellular location">
    <subcellularLocation>
        <location evidence="7 8">Cytoplasm</location>
    </subcellularLocation>
</comment>
<keyword evidence="6 7" id="KW-0961">Cell wall biogenesis/degradation</keyword>
<evidence type="ECO:0000256" key="5">
    <source>
        <dbReference type="ARBA" id="ARBA00023306"/>
    </source>
</evidence>
<dbReference type="PANTHER" id="PTHR23135:SF4">
    <property type="entry name" value="UDP-N-ACETYLMURAMOYL-L-ALANYL-D-GLUTAMATE--2,6-DIAMINOPIMELATE LIGASE MURE HOMOLOG, CHLOROPLASTIC"/>
    <property type="match status" value="1"/>
</dbReference>
<evidence type="ECO:0000313" key="13">
    <source>
        <dbReference type="Proteomes" id="UP000561459"/>
    </source>
</evidence>
<gene>
    <name evidence="7" type="primary">murE</name>
    <name evidence="12" type="ORF">GGR39_000963</name>
</gene>
<feature type="binding site" evidence="7">
    <location>
        <position position="181"/>
    </location>
    <ligand>
        <name>UDP-N-acetyl-alpha-D-muramoyl-L-alanyl-D-glutamate</name>
        <dbReference type="ChEBI" id="CHEBI:83900"/>
    </ligand>
</feature>
<evidence type="ECO:0000256" key="7">
    <source>
        <dbReference type="HAMAP-Rule" id="MF_00208"/>
    </source>
</evidence>
<protein>
    <recommendedName>
        <fullName evidence="7">UDP-N-acetylmuramoyl-L-alanyl-D-glutamate--2,6-diaminopimelate ligase</fullName>
        <ecNumber evidence="7">6.3.2.13</ecNumber>
    </recommendedName>
    <alternativeName>
        <fullName evidence="7">Meso-A2pm-adding enzyme</fullName>
    </alternativeName>
    <alternativeName>
        <fullName evidence="7">Meso-diaminopimelate-adding enzyme</fullName>
    </alternativeName>
    <alternativeName>
        <fullName evidence="7">UDP-MurNAc-L-Ala-D-Glu:meso-diaminopimelate ligase</fullName>
    </alternativeName>
    <alternativeName>
        <fullName evidence="7">UDP-MurNAc-tripeptide synthetase</fullName>
    </alternativeName>
    <alternativeName>
        <fullName evidence="7">UDP-N-acetylmuramyl-tripeptide synthetase</fullName>
    </alternativeName>
</protein>
<keyword evidence="7" id="KW-0067">ATP-binding</keyword>
<evidence type="ECO:0000256" key="3">
    <source>
        <dbReference type="ARBA" id="ARBA00022960"/>
    </source>
</evidence>
<dbReference type="EMBL" id="JACIDY010000002">
    <property type="protein sequence ID" value="MBB3939323.1"/>
    <property type="molecule type" value="Genomic_DNA"/>
</dbReference>
<feature type="domain" description="Mur ligase C-terminal" evidence="10">
    <location>
        <begin position="329"/>
        <end position="454"/>
    </location>
</feature>
<dbReference type="Pfam" id="PF02875">
    <property type="entry name" value="Mur_ligase_C"/>
    <property type="match status" value="1"/>
</dbReference>
<feature type="domain" description="Mur ligase N-terminal catalytic" evidence="9">
    <location>
        <begin position="22"/>
        <end position="82"/>
    </location>
</feature>
<comment type="pathway">
    <text evidence="7 8">Cell wall biogenesis; peptidoglycan biosynthesis.</text>
</comment>
<dbReference type="InterPro" id="IPR004101">
    <property type="entry name" value="Mur_ligase_C"/>
</dbReference>
<dbReference type="GO" id="GO:0008765">
    <property type="term" value="F:UDP-N-acetylmuramoylalanyl-D-glutamate-2,6-diaminopimelate ligase activity"/>
    <property type="evidence" value="ECO:0007669"/>
    <property type="project" value="UniProtKB-UniRule"/>
</dbReference>
<evidence type="ECO:0000256" key="2">
    <source>
        <dbReference type="ARBA" id="ARBA00022618"/>
    </source>
</evidence>
<evidence type="ECO:0000259" key="10">
    <source>
        <dbReference type="Pfam" id="PF02875"/>
    </source>
</evidence>
<dbReference type="AlphaFoldDB" id="A0A7W6BWQ4"/>
<organism evidence="12 13">
    <name type="scientific">Novosphingobium fluoreni</name>
    <dbReference type="NCBI Taxonomy" id="1391222"/>
    <lineage>
        <taxon>Bacteria</taxon>
        <taxon>Pseudomonadati</taxon>
        <taxon>Pseudomonadota</taxon>
        <taxon>Alphaproteobacteria</taxon>
        <taxon>Sphingomonadales</taxon>
        <taxon>Sphingomonadaceae</taxon>
        <taxon>Novosphingobium</taxon>
    </lineage>
</organism>
<evidence type="ECO:0000259" key="11">
    <source>
        <dbReference type="Pfam" id="PF08245"/>
    </source>
</evidence>
<feature type="binding site" evidence="7">
    <location>
        <position position="379"/>
    </location>
    <ligand>
        <name>meso-2,6-diaminopimelate</name>
        <dbReference type="ChEBI" id="CHEBI:57791"/>
    </ligand>
</feature>
<comment type="caution">
    <text evidence="12">The sequence shown here is derived from an EMBL/GenBank/DDBJ whole genome shotgun (WGS) entry which is preliminary data.</text>
</comment>
<keyword evidence="7 12" id="KW-0436">Ligase</keyword>
<dbReference type="GO" id="GO:0009252">
    <property type="term" value="P:peptidoglycan biosynthetic process"/>
    <property type="evidence" value="ECO:0007669"/>
    <property type="project" value="UniProtKB-UniRule"/>
</dbReference>
<dbReference type="PANTHER" id="PTHR23135">
    <property type="entry name" value="MUR LIGASE FAMILY MEMBER"/>
    <property type="match status" value="1"/>
</dbReference>
<dbReference type="Gene3D" id="3.40.1190.10">
    <property type="entry name" value="Mur-like, catalytic domain"/>
    <property type="match status" value="1"/>
</dbReference>